<keyword evidence="8" id="KW-0325">Glycoprotein</keyword>
<comment type="subcellular location">
    <subcellularLocation>
        <location evidence="1">Cell membrane</location>
        <topology evidence="1">Multi-pass membrane protein</topology>
    </subcellularLocation>
</comment>
<evidence type="ECO:0000256" key="5">
    <source>
        <dbReference type="ARBA" id="ARBA00023040"/>
    </source>
</evidence>
<evidence type="ECO:0000256" key="1">
    <source>
        <dbReference type="ARBA" id="ARBA00004651"/>
    </source>
</evidence>
<organism evidence="13 14">
    <name type="scientific">Clavelina lepadiformis</name>
    <name type="common">Light-bulb sea squirt</name>
    <name type="synonym">Ascidia lepadiformis</name>
    <dbReference type="NCBI Taxonomy" id="159417"/>
    <lineage>
        <taxon>Eukaryota</taxon>
        <taxon>Metazoa</taxon>
        <taxon>Chordata</taxon>
        <taxon>Tunicata</taxon>
        <taxon>Ascidiacea</taxon>
        <taxon>Aplousobranchia</taxon>
        <taxon>Clavelinidae</taxon>
        <taxon>Clavelina</taxon>
    </lineage>
</organism>
<dbReference type="InterPro" id="IPR008365">
    <property type="entry name" value="Prostanoid_rcpt"/>
</dbReference>
<feature type="transmembrane region" description="Helical" evidence="11">
    <location>
        <begin position="210"/>
        <end position="232"/>
    </location>
</feature>
<dbReference type="SUPFAM" id="SSF81321">
    <property type="entry name" value="Family A G protein-coupled receptor-like"/>
    <property type="match status" value="1"/>
</dbReference>
<protein>
    <recommendedName>
        <fullName evidence="12">G-protein coupled receptors family 1 profile domain-containing protein</fullName>
    </recommendedName>
</protein>
<gene>
    <name evidence="13" type="ORF">CVLEPA_LOCUS3107</name>
</gene>
<dbReference type="PANTHER" id="PTHR11866:SF16">
    <property type="entry name" value="PROSTAGLANDIN E2 RECEPTOR EP4 SUBTYPE-LIKE PROTEIN"/>
    <property type="match status" value="1"/>
</dbReference>
<evidence type="ECO:0000256" key="4">
    <source>
        <dbReference type="ARBA" id="ARBA00022989"/>
    </source>
</evidence>
<evidence type="ECO:0000313" key="14">
    <source>
        <dbReference type="Proteomes" id="UP001642483"/>
    </source>
</evidence>
<feature type="region of interest" description="Disordered" evidence="10">
    <location>
        <begin position="96"/>
        <end position="118"/>
    </location>
</feature>
<dbReference type="CDD" id="cd14981">
    <property type="entry name" value="7tmA_Prostanoid_R"/>
    <property type="match status" value="1"/>
</dbReference>
<dbReference type="PROSITE" id="PS50262">
    <property type="entry name" value="G_PROTEIN_RECEP_F1_2"/>
    <property type="match status" value="1"/>
</dbReference>
<evidence type="ECO:0000313" key="13">
    <source>
        <dbReference type="EMBL" id="CAK8673302.1"/>
    </source>
</evidence>
<feature type="transmembrane region" description="Helical" evidence="11">
    <location>
        <begin position="346"/>
        <end position="365"/>
    </location>
</feature>
<evidence type="ECO:0000256" key="3">
    <source>
        <dbReference type="ARBA" id="ARBA00022692"/>
    </source>
</evidence>
<evidence type="ECO:0000256" key="6">
    <source>
        <dbReference type="ARBA" id="ARBA00023136"/>
    </source>
</evidence>
<dbReference type="Proteomes" id="UP001642483">
    <property type="component" value="Unassembled WGS sequence"/>
</dbReference>
<keyword evidence="5" id="KW-0297">G-protein coupled receptor</keyword>
<feature type="transmembrane region" description="Helical" evidence="11">
    <location>
        <begin position="306"/>
        <end position="326"/>
    </location>
</feature>
<feature type="domain" description="G-protein coupled receptors family 1 profile" evidence="12">
    <location>
        <begin position="126"/>
        <end position="362"/>
    </location>
</feature>
<evidence type="ECO:0000256" key="10">
    <source>
        <dbReference type="SAM" id="MobiDB-lite"/>
    </source>
</evidence>
<keyword evidence="6 11" id="KW-0472">Membrane</keyword>
<dbReference type="InterPro" id="IPR017452">
    <property type="entry name" value="GPCR_Rhodpsn_7TM"/>
</dbReference>
<evidence type="ECO:0000256" key="7">
    <source>
        <dbReference type="ARBA" id="ARBA00023170"/>
    </source>
</evidence>
<dbReference type="EMBL" id="CAWYQH010000002">
    <property type="protein sequence ID" value="CAK8673302.1"/>
    <property type="molecule type" value="Genomic_DNA"/>
</dbReference>
<accession>A0ABP0F0R2</accession>
<keyword evidence="9" id="KW-0807">Transducer</keyword>
<feature type="transmembrane region" description="Helical" evidence="11">
    <location>
        <begin position="42"/>
        <end position="64"/>
    </location>
</feature>
<evidence type="ECO:0000256" key="8">
    <source>
        <dbReference type="ARBA" id="ARBA00023180"/>
    </source>
</evidence>
<dbReference type="PANTHER" id="PTHR11866">
    <property type="entry name" value="G-PROTEIN COUPLED RECEPTOR FAMILY 1 MEMBER"/>
    <property type="match status" value="1"/>
</dbReference>
<comment type="caution">
    <text evidence="13">The sequence shown here is derived from an EMBL/GenBank/DDBJ whole genome shotgun (WGS) entry which is preliminary data.</text>
</comment>
<evidence type="ECO:0000256" key="9">
    <source>
        <dbReference type="ARBA" id="ARBA00023224"/>
    </source>
</evidence>
<dbReference type="PRINTS" id="PR00237">
    <property type="entry name" value="GPCRRHODOPSN"/>
</dbReference>
<sequence length="453" mass="50777">MDQNNSTIYALMNETNGMATTDTAGSFPTGPRHLAIDAKSGIAIPIVMFCLGVFSNILAIGILLHYKVKGNPQHTSMSANQCNYQPSRDLEASAQDLRVEGSRRPSSASPSQRRRSRSKMKFGAFHTLVLTLAILDLTGTLFTSPLTFLLYGENIHIEDYGGVALCHYSAFAMLFFGFSTMAMVMAMSVERLLSIRHPYYYHNKATPKKAIVASLAMLFATAILCSLPSLGFGEIRPMYPHSWCFANWNATEPKDQAFNYLYVVLGICMLIVTLVCNTSVIKGLVNMKKSIKPVSKYRRRKFTVESQMIIQLLVITSIFVICWLPLMIRILINQLGHEKFPEGDRVAVWLVAANPVLDPWVYILFRSTVKRQVLGVLRKLFCRKPQRRDSSSWVSKRSSPQYSPQALSSRRDTRITVFHPPGITVFHPPGGDKSPNNKGNYLTVDSCYLKINV</sequence>
<keyword evidence="14" id="KW-1185">Reference proteome</keyword>
<dbReference type="InterPro" id="IPR000276">
    <property type="entry name" value="GPCR_Rhodpsn"/>
</dbReference>
<evidence type="ECO:0000256" key="2">
    <source>
        <dbReference type="ARBA" id="ARBA00022475"/>
    </source>
</evidence>
<keyword evidence="3 11" id="KW-0812">Transmembrane</keyword>
<keyword evidence="2" id="KW-1003">Cell membrane</keyword>
<evidence type="ECO:0000256" key="11">
    <source>
        <dbReference type="SAM" id="Phobius"/>
    </source>
</evidence>
<reference evidence="13 14" key="1">
    <citation type="submission" date="2024-02" db="EMBL/GenBank/DDBJ databases">
        <authorList>
            <person name="Daric V."/>
            <person name="Darras S."/>
        </authorList>
    </citation>
    <scope>NUCLEOTIDE SEQUENCE [LARGE SCALE GENOMIC DNA]</scope>
</reference>
<feature type="transmembrane region" description="Helical" evidence="11">
    <location>
        <begin position="260"/>
        <end position="285"/>
    </location>
</feature>
<feature type="region of interest" description="Disordered" evidence="10">
    <location>
        <begin position="391"/>
        <end position="410"/>
    </location>
</feature>
<keyword evidence="4 11" id="KW-1133">Transmembrane helix</keyword>
<feature type="transmembrane region" description="Helical" evidence="11">
    <location>
        <begin position="122"/>
        <end position="148"/>
    </location>
</feature>
<dbReference type="Pfam" id="PF00001">
    <property type="entry name" value="7tm_1"/>
    <property type="match status" value="1"/>
</dbReference>
<dbReference type="Gene3D" id="1.20.1070.10">
    <property type="entry name" value="Rhodopsin 7-helix transmembrane proteins"/>
    <property type="match status" value="1"/>
</dbReference>
<name>A0ABP0F0R2_CLALP</name>
<keyword evidence="7" id="KW-0675">Receptor</keyword>
<evidence type="ECO:0000259" key="12">
    <source>
        <dbReference type="PROSITE" id="PS50262"/>
    </source>
</evidence>
<proteinExistence type="predicted"/>
<feature type="transmembrane region" description="Helical" evidence="11">
    <location>
        <begin position="168"/>
        <end position="189"/>
    </location>
</feature>